<dbReference type="Pfam" id="PF01012">
    <property type="entry name" value="ETF"/>
    <property type="match status" value="1"/>
</dbReference>
<dbReference type="GO" id="GO:0050660">
    <property type="term" value="F:flavin adenine dinucleotide binding"/>
    <property type="evidence" value="ECO:0007669"/>
    <property type="project" value="InterPro"/>
</dbReference>
<accession>Q9YFW5</accession>
<dbReference type="PATRIC" id="fig|272557.25.peg.93"/>
<evidence type="ECO:0000256" key="3">
    <source>
        <dbReference type="ARBA" id="ARBA00022630"/>
    </source>
</evidence>
<keyword evidence="7" id="KW-1185">Reference proteome</keyword>
<evidence type="ECO:0000313" key="7">
    <source>
        <dbReference type="Proteomes" id="UP000002518"/>
    </source>
</evidence>
<dbReference type="PANTHER" id="PTHR43153:SF11">
    <property type="entry name" value="ELECTRON TRANSFER FLAVOPROTEIN, SUBUNIT ALPHA (ETFA)"/>
    <property type="match status" value="1"/>
</dbReference>
<name>Q9YFW5_AERPE</name>
<comment type="similarity">
    <text evidence="1">Belongs to the ETF alpha-subunit/FixB family.</text>
</comment>
<dbReference type="InterPro" id="IPR029035">
    <property type="entry name" value="DHS-like_NAD/FAD-binding_dom"/>
</dbReference>
<dbReference type="EMBL" id="BA000002">
    <property type="protein sequence ID" value="BAA79046.1"/>
    <property type="molecule type" value="Genomic_DNA"/>
</dbReference>
<keyword evidence="3" id="KW-0285">Flavoprotein</keyword>
<sequence length="308" mass="33686">MKVLAVAYDPRDFGELATGVRDSLGDAELVFLAVHKAAEEPGKASGYSEKVFVSRTSSPESIALLLEKLISEEKPDIIVGEAYKNLRDALSRVAGKLDLPMATDVSSFSVENGKVKFRKGFLSEKAVMEAEIPKPAVILFLTRFTKPKEISPESQARIVELEPPQGETKVVETRPKEMGGANLEEAEIIVGVGRGFKSKEDLKLAFELAELLNAQIGCTRPIAADLKWLSEDHWIGISGKRVAPKLYLAIGISGSPQHMSGVQNAKIIVAVNKDKNAPIFKQADYGVVADLYQFIPVLIKKLRERKSN</sequence>
<dbReference type="KEGG" id="ape:APE_0135"/>
<dbReference type="AlphaFoldDB" id="Q9YFW5"/>
<dbReference type="PIRSF" id="PIRSF000089">
    <property type="entry name" value="Electra_flavoP_a"/>
    <property type="match status" value="1"/>
</dbReference>
<evidence type="ECO:0000259" key="4">
    <source>
        <dbReference type="Pfam" id="PF00766"/>
    </source>
</evidence>
<evidence type="ECO:0000256" key="2">
    <source>
        <dbReference type="ARBA" id="ARBA00022448"/>
    </source>
</evidence>
<dbReference type="EnsemblBacteria" id="BAA79046">
    <property type="protein sequence ID" value="BAA79046"/>
    <property type="gene ID" value="APE_0135"/>
</dbReference>
<protein>
    <submittedName>
        <fullName evidence="6">Electron transfer flavoprotein alpha-subunit</fullName>
    </submittedName>
</protein>
<dbReference type="STRING" id="272557.APE_0135"/>
<dbReference type="Gene3D" id="3.40.50.1220">
    <property type="entry name" value="TPP-binding domain"/>
    <property type="match status" value="1"/>
</dbReference>
<dbReference type="InterPro" id="IPR014730">
    <property type="entry name" value="ETF_a/b_N"/>
</dbReference>
<evidence type="ECO:0000313" key="6">
    <source>
        <dbReference type="EMBL" id="BAA79046.1"/>
    </source>
</evidence>
<dbReference type="PIR" id="D72768">
    <property type="entry name" value="D72768"/>
</dbReference>
<feature type="domain" description="Electron transfer flavoprotein alpha subunit C-terminal" evidence="4">
    <location>
        <begin position="182"/>
        <end position="263"/>
    </location>
</feature>
<dbReference type="InterPro" id="IPR014729">
    <property type="entry name" value="Rossmann-like_a/b/a_fold"/>
</dbReference>
<evidence type="ECO:0000256" key="1">
    <source>
        <dbReference type="ARBA" id="ARBA00005817"/>
    </source>
</evidence>
<gene>
    <name evidence="6" type="primary">etfA</name>
    <name evidence="6" type="ordered locus">APE_0135</name>
</gene>
<dbReference type="GO" id="GO:0033539">
    <property type="term" value="P:fatty acid beta-oxidation using acyl-CoA dehydrogenase"/>
    <property type="evidence" value="ECO:0007669"/>
    <property type="project" value="TreeGrafter"/>
</dbReference>
<evidence type="ECO:0000259" key="5">
    <source>
        <dbReference type="Pfam" id="PF01012"/>
    </source>
</evidence>
<dbReference type="Pfam" id="PF00766">
    <property type="entry name" value="ETF_alpha"/>
    <property type="match status" value="1"/>
</dbReference>
<proteinExistence type="inferred from homology"/>
<dbReference type="PANTHER" id="PTHR43153">
    <property type="entry name" value="ELECTRON TRANSFER FLAVOPROTEIN ALPHA"/>
    <property type="match status" value="1"/>
</dbReference>
<reference evidence="6 7" key="1">
    <citation type="journal article" date="1999" name="DNA Res.">
        <title>Complete genome sequence of an aerobic hyper-thermophilic crenarchaeon, Aeropyrum pernix K1.</title>
        <authorList>
            <person name="Kawarabayasi Y."/>
            <person name="Hino Y."/>
            <person name="Horikawa H."/>
            <person name="Yamazaki S."/>
            <person name="Haikawa Y."/>
            <person name="Jin-no K."/>
            <person name="Takahashi M."/>
            <person name="Sekine M."/>
            <person name="Baba S."/>
            <person name="Ankai A."/>
            <person name="Kosugi H."/>
            <person name="Hosoyama A."/>
            <person name="Fukui S."/>
            <person name="Nagai Y."/>
            <person name="Nishijima K."/>
            <person name="Nakazawa H."/>
            <person name="Takamiya M."/>
            <person name="Masuda S."/>
            <person name="Funahashi T."/>
            <person name="Tanaka T."/>
            <person name="Kudoh Y."/>
            <person name="Yamazaki J."/>
            <person name="Kushida N."/>
            <person name="Oguchi A."/>
            <person name="Aoki K."/>
            <person name="Kubota K."/>
            <person name="Nakamura Y."/>
            <person name="Nomura N."/>
            <person name="Sako Y."/>
            <person name="Kikuchi H."/>
        </authorList>
    </citation>
    <scope>NUCLEOTIDE SEQUENCE [LARGE SCALE GENOMIC DNA]</scope>
    <source>
        <strain evidence="7">ATCC 700893 / DSM 11879 / JCM 9820 / NBRC 100138 / K1</strain>
    </source>
</reference>
<dbReference type="RefSeq" id="WP_010865515.1">
    <property type="nucleotide sequence ID" value="NC_000854.2"/>
</dbReference>
<dbReference type="Proteomes" id="UP000002518">
    <property type="component" value="Chromosome"/>
</dbReference>
<dbReference type="SUPFAM" id="SSF52467">
    <property type="entry name" value="DHS-like NAD/FAD-binding domain"/>
    <property type="match status" value="1"/>
</dbReference>
<dbReference type="FunFam" id="3.40.50.1220:FF:000004">
    <property type="entry name" value="Electron transfer flavoprotein"/>
    <property type="match status" value="1"/>
</dbReference>
<dbReference type="InterPro" id="IPR014731">
    <property type="entry name" value="ETF_asu_C"/>
</dbReference>
<dbReference type="SUPFAM" id="SSF52402">
    <property type="entry name" value="Adenine nucleotide alpha hydrolases-like"/>
    <property type="match status" value="1"/>
</dbReference>
<dbReference type="GeneID" id="1445672"/>
<feature type="domain" description="Electron transfer flavoprotein alpha/beta-subunit N-terminal" evidence="5">
    <location>
        <begin position="56"/>
        <end position="164"/>
    </location>
</feature>
<dbReference type="InterPro" id="IPR001308">
    <property type="entry name" value="ETF_a/FixB"/>
</dbReference>
<dbReference type="eggNOG" id="arCOG00447">
    <property type="taxonomic scope" value="Archaea"/>
</dbReference>
<dbReference type="GO" id="GO:0009055">
    <property type="term" value="F:electron transfer activity"/>
    <property type="evidence" value="ECO:0007669"/>
    <property type="project" value="InterPro"/>
</dbReference>
<keyword evidence="2" id="KW-0813">Transport</keyword>
<dbReference type="Gene3D" id="3.40.50.620">
    <property type="entry name" value="HUPs"/>
    <property type="match status" value="1"/>
</dbReference>
<organism evidence="6 7">
    <name type="scientific">Aeropyrum pernix (strain ATCC 700893 / DSM 11879 / JCM 9820 / NBRC 100138 / K1)</name>
    <dbReference type="NCBI Taxonomy" id="272557"/>
    <lineage>
        <taxon>Archaea</taxon>
        <taxon>Thermoproteota</taxon>
        <taxon>Thermoprotei</taxon>
        <taxon>Desulfurococcales</taxon>
        <taxon>Desulfurococcaceae</taxon>
        <taxon>Aeropyrum</taxon>
    </lineage>
</organism>